<accession>A0A401RHV2</accession>
<keyword evidence="1" id="KW-1015">Disulfide bond</keyword>
<dbReference type="Pfam" id="PF00059">
    <property type="entry name" value="Lectin_C"/>
    <property type="match status" value="1"/>
</dbReference>
<dbReference type="PROSITE" id="PS50041">
    <property type="entry name" value="C_TYPE_LECTIN_2"/>
    <property type="match status" value="1"/>
</dbReference>
<dbReference type="Gene3D" id="3.10.100.10">
    <property type="entry name" value="Mannose-Binding Protein A, subunit A"/>
    <property type="match status" value="1"/>
</dbReference>
<evidence type="ECO:0000313" key="4">
    <source>
        <dbReference type="EMBL" id="GCC17714.1"/>
    </source>
</evidence>
<feature type="non-terminal residue" evidence="4">
    <location>
        <position position="1"/>
    </location>
</feature>
<keyword evidence="5" id="KW-1185">Reference proteome</keyword>
<dbReference type="OrthoDB" id="5858677at2759"/>
<dbReference type="STRING" id="137246.A0A401RHV2"/>
<evidence type="ECO:0000256" key="1">
    <source>
        <dbReference type="ARBA" id="ARBA00023157"/>
    </source>
</evidence>
<dbReference type="InterPro" id="IPR018378">
    <property type="entry name" value="C-type_lectin_CS"/>
</dbReference>
<comment type="caution">
    <text evidence="4">The sequence shown here is derived from an EMBL/GenBank/DDBJ whole genome shotgun (WGS) entry which is preliminary data.</text>
</comment>
<gene>
    <name evidence="4" type="ORF">chiPu_0022023</name>
</gene>
<protein>
    <recommendedName>
        <fullName evidence="3">C-type lectin domain-containing protein</fullName>
    </recommendedName>
</protein>
<dbReference type="AlphaFoldDB" id="A0A401RHV2"/>
<dbReference type="InterPro" id="IPR001304">
    <property type="entry name" value="C-type_lectin-like"/>
</dbReference>
<dbReference type="InterPro" id="IPR050111">
    <property type="entry name" value="C-type_lectin/snaclec_domain"/>
</dbReference>
<dbReference type="SUPFAM" id="SSF56436">
    <property type="entry name" value="C-type lectin-like"/>
    <property type="match status" value="1"/>
</dbReference>
<dbReference type="PANTHER" id="PTHR22803">
    <property type="entry name" value="MANNOSE, PHOSPHOLIPASE, LECTIN RECEPTOR RELATED"/>
    <property type="match status" value="1"/>
</dbReference>
<evidence type="ECO:0000259" key="3">
    <source>
        <dbReference type="PROSITE" id="PS50041"/>
    </source>
</evidence>
<evidence type="ECO:0000256" key="2">
    <source>
        <dbReference type="SAM" id="MobiDB-lite"/>
    </source>
</evidence>
<reference evidence="4 5" key="1">
    <citation type="journal article" date="2018" name="Nat. Ecol. Evol.">
        <title>Shark genomes provide insights into elasmobranch evolution and the origin of vertebrates.</title>
        <authorList>
            <person name="Hara Y"/>
            <person name="Yamaguchi K"/>
            <person name="Onimaru K"/>
            <person name="Kadota M"/>
            <person name="Koyanagi M"/>
            <person name="Keeley SD"/>
            <person name="Tatsumi K"/>
            <person name="Tanaka K"/>
            <person name="Motone F"/>
            <person name="Kageyama Y"/>
            <person name="Nozu R"/>
            <person name="Adachi N"/>
            <person name="Nishimura O"/>
            <person name="Nakagawa R"/>
            <person name="Tanegashima C"/>
            <person name="Kiyatake I"/>
            <person name="Matsumoto R"/>
            <person name="Murakumo K"/>
            <person name="Nishida K"/>
            <person name="Terakita A"/>
            <person name="Kuratani S"/>
            <person name="Sato K"/>
            <person name="Hyodo S Kuraku.S."/>
        </authorList>
    </citation>
    <scope>NUCLEOTIDE SEQUENCE [LARGE SCALE GENOMIC DNA]</scope>
</reference>
<sequence length="96" mass="10811">LLTGYSATLWIGLNDLDIDGGWQWSDGSPLKYLNWERDQPANSFEENCGVIRTESSGRWQNKDCGIARPYVCKKKPKTKDSTTKGRDVTRCASSTH</sequence>
<dbReference type="InterPro" id="IPR016187">
    <property type="entry name" value="CTDL_fold"/>
</dbReference>
<dbReference type="OMA" id="SARWDIK"/>
<dbReference type="PROSITE" id="PS00615">
    <property type="entry name" value="C_TYPE_LECTIN_1"/>
    <property type="match status" value="1"/>
</dbReference>
<proteinExistence type="predicted"/>
<organism evidence="4 5">
    <name type="scientific">Chiloscyllium punctatum</name>
    <name type="common">Brownbanded bambooshark</name>
    <name type="synonym">Hemiscyllium punctatum</name>
    <dbReference type="NCBI Taxonomy" id="137246"/>
    <lineage>
        <taxon>Eukaryota</taxon>
        <taxon>Metazoa</taxon>
        <taxon>Chordata</taxon>
        <taxon>Craniata</taxon>
        <taxon>Vertebrata</taxon>
        <taxon>Chondrichthyes</taxon>
        <taxon>Elasmobranchii</taxon>
        <taxon>Galeomorphii</taxon>
        <taxon>Galeoidea</taxon>
        <taxon>Orectolobiformes</taxon>
        <taxon>Hemiscylliidae</taxon>
        <taxon>Chiloscyllium</taxon>
    </lineage>
</organism>
<name>A0A401RHV2_CHIPU</name>
<dbReference type="EMBL" id="BEZZ01005588">
    <property type="protein sequence ID" value="GCC17714.1"/>
    <property type="molecule type" value="Genomic_DNA"/>
</dbReference>
<evidence type="ECO:0000313" key="5">
    <source>
        <dbReference type="Proteomes" id="UP000287033"/>
    </source>
</evidence>
<feature type="domain" description="C-type lectin" evidence="3">
    <location>
        <begin position="1"/>
        <end position="73"/>
    </location>
</feature>
<dbReference type="CDD" id="cd00037">
    <property type="entry name" value="CLECT"/>
    <property type="match status" value="1"/>
</dbReference>
<dbReference type="Proteomes" id="UP000287033">
    <property type="component" value="Unassembled WGS sequence"/>
</dbReference>
<feature type="region of interest" description="Disordered" evidence="2">
    <location>
        <begin position="75"/>
        <end position="96"/>
    </location>
</feature>
<feature type="compositionally biased region" description="Basic and acidic residues" evidence="2">
    <location>
        <begin position="78"/>
        <end position="89"/>
    </location>
</feature>
<dbReference type="InterPro" id="IPR016186">
    <property type="entry name" value="C-type_lectin-like/link_sf"/>
</dbReference>